<evidence type="ECO:0000256" key="10">
    <source>
        <dbReference type="ARBA" id="ARBA00023594"/>
    </source>
</evidence>
<keyword evidence="5 13" id="KW-0378">Hydrolase</keyword>
<feature type="compositionally biased region" description="Basic and acidic residues" evidence="14">
    <location>
        <begin position="549"/>
        <end position="558"/>
    </location>
</feature>
<dbReference type="STRING" id="5888.A0C369"/>
<keyword evidence="2" id="KW-0479">Metal-binding</keyword>
<comment type="catalytic activity">
    <reaction evidence="11">
        <text>ATP + H2O = ADP + phosphate + H(+)</text>
        <dbReference type="Rhea" id="RHEA:13065"/>
        <dbReference type="ChEBI" id="CHEBI:15377"/>
        <dbReference type="ChEBI" id="CHEBI:15378"/>
        <dbReference type="ChEBI" id="CHEBI:30616"/>
        <dbReference type="ChEBI" id="CHEBI:43474"/>
        <dbReference type="ChEBI" id="CHEBI:456216"/>
        <dbReference type="EC" id="3.6.4.13"/>
    </reaction>
</comment>
<dbReference type="RefSeq" id="XP_001432633.1">
    <property type="nucleotide sequence ID" value="XM_001432596.2"/>
</dbReference>
<keyword evidence="7" id="KW-0862">Zinc</keyword>
<evidence type="ECO:0000256" key="8">
    <source>
        <dbReference type="ARBA" id="ARBA00022840"/>
    </source>
</evidence>
<dbReference type="FunCoup" id="A0C369">
    <property type="interactions" value="990"/>
</dbReference>
<dbReference type="GO" id="GO:0005737">
    <property type="term" value="C:cytoplasm"/>
    <property type="evidence" value="ECO:0007669"/>
    <property type="project" value="UniProtKB-ARBA"/>
</dbReference>
<evidence type="ECO:0000256" key="2">
    <source>
        <dbReference type="ARBA" id="ARBA00022723"/>
    </source>
</evidence>
<evidence type="ECO:0000256" key="5">
    <source>
        <dbReference type="ARBA" id="ARBA00022801"/>
    </source>
</evidence>
<dbReference type="CDD" id="cd17951">
    <property type="entry name" value="DEADc_DDX41"/>
    <property type="match status" value="1"/>
</dbReference>
<dbReference type="CDD" id="cd18787">
    <property type="entry name" value="SF2_C_DEAD"/>
    <property type="match status" value="1"/>
</dbReference>
<dbReference type="PROSITE" id="PS51195">
    <property type="entry name" value="Q_MOTIF"/>
    <property type="match status" value="1"/>
</dbReference>
<dbReference type="GO" id="GO:0003729">
    <property type="term" value="F:mRNA binding"/>
    <property type="evidence" value="ECO:0000318"/>
    <property type="project" value="GO_Central"/>
</dbReference>
<evidence type="ECO:0000256" key="13">
    <source>
        <dbReference type="RuleBase" id="RU000492"/>
    </source>
</evidence>
<evidence type="ECO:0000313" key="18">
    <source>
        <dbReference type="EMBL" id="CAK65236.1"/>
    </source>
</evidence>
<proteinExistence type="inferred from homology"/>
<dbReference type="PROSITE" id="PS00039">
    <property type="entry name" value="DEAD_ATP_HELICASE"/>
    <property type="match status" value="1"/>
</dbReference>
<organism evidence="18 19">
    <name type="scientific">Paramecium tetraurelia</name>
    <dbReference type="NCBI Taxonomy" id="5888"/>
    <lineage>
        <taxon>Eukaryota</taxon>
        <taxon>Sar</taxon>
        <taxon>Alveolata</taxon>
        <taxon>Ciliophora</taxon>
        <taxon>Intramacronucleata</taxon>
        <taxon>Oligohymenophorea</taxon>
        <taxon>Peniculida</taxon>
        <taxon>Parameciidae</taxon>
        <taxon>Paramecium</taxon>
    </lineage>
</organism>
<dbReference type="OMA" id="FKTIWTL"/>
<dbReference type="InterPro" id="IPR014014">
    <property type="entry name" value="RNA_helicase_DEAD_Q_motif"/>
</dbReference>
<evidence type="ECO:0000256" key="14">
    <source>
        <dbReference type="SAM" id="MobiDB-lite"/>
    </source>
</evidence>
<keyword evidence="9" id="KW-0694">RNA-binding</keyword>
<dbReference type="Gene3D" id="3.40.50.300">
    <property type="entry name" value="P-loop containing nucleotide triphosphate hydrolases"/>
    <property type="match status" value="2"/>
</dbReference>
<dbReference type="GeneID" id="5018418"/>
<dbReference type="GO" id="GO:0016787">
    <property type="term" value="F:hydrolase activity"/>
    <property type="evidence" value="ECO:0007669"/>
    <property type="project" value="UniProtKB-KW"/>
</dbReference>
<evidence type="ECO:0000259" key="15">
    <source>
        <dbReference type="PROSITE" id="PS51192"/>
    </source>
</evidence>
<evidence type="ECO:0000259" key="16">
    <source>
        <dbReference type="PROSITE" id="PS51194"/>
    </source>
</evidence>
<dbReference type="SUPFAM" id="SSF52540">
    <property type="entry name" value="P-loop containing nucleoside triphosphate hydrolases"/>
    <property type="match status" value="1"/>
</dbReference>
<accession>A0C369</accession>
<dbReference type="SMART" id="SM00490">
    <property type="entry name" value="HELICc"/>
    <property type="match status" value="1"/>
</dbReference>
<dbReference type="GO" id="GO:0008270">
    <property type="term" value="F:zinc ion binding"/>
    <property type="evidence" value="ECO:0007669"/>
    <property type="project" value="UniProtKB-KW"/>
</dbReference>
<feature type="domain" description="Helicase C-terminal" evidence="16">
    <location>
        <begin position="343"/>
        <end position="503"/>
    </location>
</feature>
<evidence type="ECO:0000256" key="12">
    <source>
        <dbReference type="PROSITE-ProRule" id="PRU00552"/>
    </source>
</evidence>
<feature type="region of interest" description="Disordered" evidence="14">
    <location>
        <begin position="539"/>
        <end position="566"/>
    </location>
</feature>
<dbReference type="InterPro" id="IPR000629">
    <property type="entry name" value="RNA-helicase_DEAD-box_CS"/>
</dbReference>
<dbReference type="FunFam" id="3.40.50.300:FF:000657">
    <property type="entry name" value="Probable ATP-dependent RNA helicase DDX41"/>
    <property type="match status" value="1"/>
</dbReference>
<evidence type="ECO:0000256" key="6">
    <source>
        <dbReference type="ARBA" id="ARBA00022806"/>
    </source>
</evidence>
<dbReference type="OrthoDB" id="196131at2759"/>
<dbReference type="KEGG" id="ptm:GSPATT00034714001"/>
<evidence type="ECO:0000256" key="3">
    <source>
        <dbReference type="ARBA" id="ARBA00022741"/>
    </source>
</evidence>
<dbReference type="PANTHER" id="PTHR47958">
    <property type="entry name" value="ATP-DEPENDENT RNA HELICASE DBP3"/>
    <property type="match status" value="1"/>
</dbReference>
<sequence length="566" mass="65051">MHQQQDEQKRSLVQEKMQMKQQGIDNGNLRKINDEDIQKIQAYEQMQIENAMKNSTWSTLMLLKSKEIVKSKQKWCIDIFRWRPKKKQRLWDQYKIDKILKKYSIMIEGNDPPPPIKSFQDLRVDHRILKILSKMKIKKPTPIQMQGLPAVLMGRDIIGVAPSGQGKTLVFLLPALLQCIEEEMKMPVIRGEGPFALILLPSHELAILTYELAKQYCQKFQKKGFPAIHCLLGIGGMDMSSQLQSIRNGVHIVIGTPGRISDMVNKKKINMDLCRFIVLDEADRMLDQVFELEIRNILEHFTGPRQTMLFSATLPKKIQEFTKQTLVDPLVINVGRSGQINLNVIQEILYVKQEEKLHYLLDCLKKTTPPVVIFSEHQNDVDDINEYLLIKGVEVVGLHGGKQQEDRTKALKQFLNGQKDVLVATDVAAKGLDFPDIKHVINYDMPKDIESYIHRIGRTGRQGKTGRATTFVNRQQEESILLDLKYLLVESKQKIPQFLEKLKSDEDLNGSCGYCDGMGHRMANCPKLEKQKMRILTNPNKESCPDFLKGQDYRESQSAERQNQMG</sequence>
<dbReference type="InterPro" id="IPR027417">
    <property type="entry name" value="P-loop_NTPase"/>
</dbReference>
<dbReference type="EMBL" id="CT868037">
    <property type="protein sequence ID" value="CAK65236.1"/>
    <property type="molecule type" value="Genomic_DNA"/>
</dbReference>
<evidence type="ECO:0000313" key="19">
    <source>
        <dbReference type="Proteomes" id="UP000000600"/>
    </source>
</evidence>
<gene>
    <name evidence="18" type="ORF">GSPATT00034714001</name>
</gene>
<dbReference type="PROSITE" id="PS51192">
    <property type="entry name" value="HELICASE_ATP_BIND_1"/>
    <property type="match status" value="1"/>
</dbReference>
<keyword evidence="4" id="KW-0863">Zinc-finger</keyword>
<evidence type="ECO:0000256" key="9">
    <source>
        <dbReference type="ARBA" id="ARBA00022884"/>
    </source>
</evidence>
<protein>
    <recommendedName>
        <fullName evidence="1">RNA helicase</fullName>
        <ecNumber evidence="1">3.6.4.13</ecNumber>
    </recommendedName>
</protein>
<dbReference type="Pfam" id="PF00270">
    <property type="entry name" value="DEAD"/>
    <property type="match status" value="1"/>
</dbReference>
<dbReference type="InParanoid" id="A0C369"/>
<dbReference type="InterPro" id="IPR011545">
    <property type="entry name" value="DEAD/DEAH_box_helicase_dom"/>
</dbReference>
<comment type="similarity">
    <text evidence="10">Belongs to the DEAD box helicase family. DDX41 subfamily.</text>
</comment>
<feature type="domain" description="DEAD-box RNA helicase Q" evidence="17">
    <location>
        <begin position="117"/>
        <end position="145"/>
    </location>
</feature>
<dbReference type="GO" id="GO:0005681">
    <property type="term" value="C:spliceosomal complex"/>
    <property type="evidence" value="ECO:0000318"/>
    <property type="project" value="GO_Central"/>
</dbReference>
<reference evidence="18 19" key="1">
    <citation type="journal article" date="2006" name="Nature">
        <title>Global trends of whole-genome duplications revealed by the ciliate Paramecium tetraurelia.</title>
        <authorList>
            <consortium name="Genoscope"/>
            <person name="Aury J.-M."/>
            <person name="Jaillon O."/>
            <person name="Duret L."/>
            <person name="Noel B."/>
            <person name="Jubin C."/>
            <person name="Porcel B.M."/>
            <person name="Segurens B."/>
            <person name="Daubin V."/>
            <person name="Anthouard V."/>
            <person name="Aiach N."/>
            <person name="Arnaiz O."/>
            <person name="Billaut A."/>
            <person name="Beisson J."/>
            <person name="Blanc I."/>
            <person name="Bouhouche K."/>
            <person name="Camara F."/>
            <person name="Duharcourt S."/>
            <person name="Guigo R."/>
            <person name="Gogendeau D."/>
            <person name="Katinka M."/>
            <person name="Keller A.-M."/>
            <person name="Kissmehl R."/>
            <person name="Klotz C."/>
            <person name="Koll F."/>
            <person name="Le Moue A."/>
            <person name="Lepere C."/>
            <person name="Malinsky S."/>
            <person name="Nowacki M."/>
            <person name="Nowak J.K."/>
            <person name="Plattner H."/>
            <person name="Poulain J."/>
            <person name="Ruiz F."/>
            <person name="Serrano V."/>
            <person name="Zagulski M."/>
            <person name="Dessen P."/>
            <person name="Betermier M."/>
            <person name="Weissenbach J."/>
            <person name="Scarpelli C."/>
            <person name="Schachter V."/>
            <person name="Sperling L."/>
            <person name="Meyer E."/>
            <person name="Cohen J."/>
            <person name="Wincker P."/>
        </authorList>
    </citation>
    <scope>NUCLEOTIDE SEQUENCE [LARGE SCALE GENOMIC DNA]</scope>
    <source>
        <strain evidence="18 19">Stock d4-2</strain>
    </source>
</reference>
<name>A0C369_PARTE</name>
<dbReference type="PROSITE" id="PS51194">
    <property type="entry name" value="HELICASE_CTER"/>
    <property type="match status" value="1"/>
</dbReference>
<keyword evidence="3 13" id="KW-0547">Nucleotide-binding</keyword>
<dbReference type="InterPro" id="IPR014001">
    <property type="entry name" value="Helicase_ATP-bd"/>
</dbReference>
<dbReference type="AlphaFoldDB" id="A0C369"/>
<evidence type="ECO:0000259" key="17">
    <source>
        <dbReference type="PROSITE" id="PS51195"/>
    </source>
</evidence>
<dbReference type="SMART" id="SM00487">
    <property type="entry name" value="DEXDc"/>
    <property type="match status" value="1"/>
</dbReference>
<keyword evidence="6 13" id="KW-0347">Helicase</keyword>
<feature type="short sequence motif" description="Q motif" evidence="12">
    <location>
        <begin position="117"/>
        <end position="145"/>
    </location>
</feature>
<evidence type="ECO:0000256" key="7">
    <source>
        <dbReference type="ARBA" id="ARBA00022833"/>
    </source>
</evidence>
<dbReference type="Proteomes" id="UP000000600">
    <property type="component" value="Unassembled WGS sequence"/>
</dbReference>
<feature type="domain" description="Helicase ATP-binding" evidence="15">
    <location>
        <begin position="148"/>
        <end position="332"/>
    </location>
</feature>
<evidence type="ECO:0000256" key="4">
    <source>
        <dbReference type="ARBA" id="ARBA00022771"/>
    </source>
</evidence>
<evidence type="ECO:0000256" key="1">
    <source>
        <dbReference type="ARBA" id="ARBA00012552"/>
    </source>
</evidence>
<dbReference type="GO" id="GO:0000398">
    <property type="term" value="P:mRNA splicing, via spliceosome"/>
    <property type="evidence" value="ECO:0000318"/>
    <property type="project" value="GO_Central"/>
</dbReference>
<dbReference type="InterPro" id="IPR044113">
    <property type="entry name" value="DEADc_DDX41"/>
</dbReference>
<dbReference type="InterPro" id="IPR001650">
    <property type="entry name" value="Helicase_C-like"/>
</dbReference>
<dbReference type="GO" id="GO:0005524">
    <property type="term" value="F:ATP binding"/>
    <property type="evidence" value="ECO:0007669"/>
    <property type="project" value="UniProtKB-KW"/>
</dbReference>
<evidence type="ECO:0000256" key="11">
    <source>
        <dbReference type="ARBA" id="ARBA00047984"/>
    </source>
</evidence>
<dbReference type="eggNOG" id="KOG0341">
    <property type="taxonomic scope" value="Eukaryota"/>
</dbReference>
<dbReference type="HOGENOM" id="CLU_003041_16_5_1"/>
<dbReference type="EC" id="3.6.4.13" evidence="1"/>
<keyword evidence="19" id="KW-1185">Reference proteome</keyword>
<keyword evidence="8 13" id="KW-0067">ATP-binding</keyword>
<dbReference type="Pfam" id="PF00271">
    <property type="entry name" value="Helicase_C"/>
    <property type="match status" value="1"/>
</dbReference>
<dbReference type="GO" id="GO:0003724">
    <property type="term" value="F:RNA helicase activity"/>
    <property type="evidence" value="ECO:0000318"/>
    <property type="project" value="GO_Central"/>
</dbReference>